<proteinExistence type="predicted"/>
<evidence type="ECO:0000313" key="2">
    <source>
        <dbReference type="Proteomes" id="UP001607303"/>
    </source>
</evidence>
<keyword evidence="2" id="KW-1185">Reference proteome</keyword>
<dbReference type="EMBL" id="JAYRBN010000100">
    <property type="protein sequence ID" value="KAL2728404.1"/>
    <property type="molecule type" value="Genomic_DNA"/>
</dbReference>
<evidence type="ECO:0000313" key="1">
    <source>
        <dbReference type="EMBL" id="KAL2728404.1"/>
    </source>
</evidence>
<gene>
    <name evidence="1" type="ORF">V1477_017680</name>
</gene>
<reference evidence="1 2" key="1">
    <citation type="journal article" date="2024" name="Ann. Entomol. Soc. Am.">
        <title>Genomic analyses of the southern and eastern yellowjacket wasps (Hymenoptera: Vespidae) reveal evolutionary signatures of social life.</title>
        <authorList>
            <person name="Catto M.A."/>
            <person name="Caine P.B."/>
            <person name="Orr S.E."/>
            <person name="Hunt B.G."/>
            <person name="Goodisman M.A.D."/>
        </authorList>
    </citation>
    <scope>NUCLEOTIDE SEQUENCE [LARGE SCALE GENOMIC DNA]</scope>
    <source>
        <strain evidence="1">232</strain>
        <tissue evidence="1">Head and thorax</tissue>
    </source>
</reference>
<comment type="caution">
    <text evidence="1">The sequence shown here is derived from an EMBL/GenBank/DDBJ whole genome shotgun (WGS) entry which is preliminary data.</text>
</comment>
<dbReference type="Proteomes" id="UP001607303">
    <property type="component" value="Unassembled WGS sequence"/>
</dbReference>
<accession>A0ABD2B6Q2</accession>
<organism evidence="1 2">
    <name type="scientific">Vespula maculifrons</name>
    <name type="common">Eastern yellow jacket</name>
    <name type="synonym">Wasp</name>
    <dbReference type="NCBI Taxonomy" id="7453"/>
    <lineage>
        <taxon>Eukaryota</taxon>
        <taxon>Metazoa</taxon>
        <taxon>Ecdysozoa</taxon>
        <taxon>Arthropoda</taxon>
        <taxon>Hexapoda</taxon>
        <taxon>Insecta</taxon>
        <taxon>Pterygota</taxon>
        <taxon>Neoptera</taxon>
        <taxon>Endopterygota</taxon>
        <taxon>Hymenoptera</taxon>
        <taxon>Apocrita</taxon>
        <taxon>Aculeata</taxon>
        <taxon>Vespoidea</taxon>
        <taxon>Vespidae</taxon>
        <taxon>Vespinae</taxon>
        <taxon>Vespula</taxon>
    </lineage>
</organism>
<sequence>MESDETPILLLAAKEALRNVAVILVLAFYELRRKFAQRQISLASSMENAASSGREITFYANKTETPFSHGNLSRHPPRRIADRAPKKARISLSRVERQPRSICFPTSTLPIVATVQPRRKQENATNPYPYALFVGSQTLIIAFCFRENIIHAPPCSSTMRGHDVAGYCDTTEFQDGRVPETRGCREQKEFNFVLRVFCAKGYTEMDSGMETIITLRNENHCFPRLECSRTCELGIQRAKWAFTRRASEMERGPSEIRAQAEIVCDVVSRPRFTCAHHCAQMLCACIIPRMKSEREQEEATSTWSGRSLPYESRHSLRRHLT</sequence>
<name>A0ABD2B6Q2_VESMC</name>
<protein>
    <submittedName>
        <fullName evidence="1">Uncharacterized protein</fullName>
    </submittedName>
</protein>
<dbReference type="AlphaFoldDB" id="A0ABD2B6Q2"/>